<dbReference type="PANTHER" id="PTHR30346:SF28">
    <property type="entry name" value="HTH-TYPE TRANSCRIPTIONAL REGULATOR CYNR"/>
    <property type="match status" value="1"/>
</dbReference>
<dbReference type="Proteomes" id="UP000625316">
    <property type="component" value="Unassembled WGS sequence"/>
</dbReference>
<protein>
    <submittedName>
        <fullName evidence="6">LysR family transcriptional regulator</fullName>
    </submittedName>
</protein>
<dbReference type="Gene3D" id="3.40.190.10">
    <property type="entry name" value="Periplasmic binding protein-like II"/>
    <property type="match status" value="2"/>
</dbReference>
<dbReference type="InterPro" id="IPR036388">
    <property type="entry name" value="WH-like_DNA-bd_sf"/>
</dbReference>
<dbReference type="InterPro" id="IPR000847">
    <property type="entry name" value="LysR_HTH_N"/>
</dbReference>
<dbReference type="EMBL" id="JADEXQ010000004">
    <property type="protein sequence ID" value="MBE9028557.1"/>
    <property type="molecule type" value="Genomic_DNA"/>
</dbReference>
<evidence type="ECO:0000256" key="4">
    <source>
        <dbReference type="ARBA" id="ARBA00023163"/>
    </source>
</evidence>
<organism evidence="6 7">
    <name type="scientific">Romeriopsis navalis LEGE 11480</name>
    <dbReference type="NCBI Taxonomy" id="2777977"/>
    <lineage>
        <taxon>Bacteria</taxon>
        <taxon>Bacillati</taxon>
        <taxon>Cyanobacteriota</taxon>
        <taxon>Cyanophyceae</taxon>
        <taxon>Leptolyngbyales</taxon>
        <taxon>Leptolyngbyaceae</taxon>
        <taxon>Romeriopsis</taxon>
        <taxon>Romeriopsis navalis</taxon>
    </lineage>
</organism>
<evidence type="ECO:0000256" key="1">
    <source>
        <dbReference type="ARBA" id="ARBA00009437"/>
    </source>
</evidence>
<dbReference type="Pfam" id="PF00126">
    <property type="entry name" value="HTH_1"/>
    <property type="match status" value="1"/>
</dbReference>
<accession>A0A928VJ07</accession>
<dbReference type="Gene3D" id="1.10.10.10">
    <property type="entry name" value="Winged helix-like DNA-binding domain superfamily/Winged helix DNA-binding domain"/>
    <property type="match status" value="1"/>
</dbReference>
<comment type="caution">
    <text evidence="6">The sequence shown here is derived from an EMBL/GenBank/DDBJ whole genome shotgun (WGS) entry which is preliminary data.</text>
</comment>
<dbReference type="GO" id="GO:0003700">
    <property type="term" value="F:DNA-binding transcription factor activity"/>
    <property type="evidence" value="ECO:0007669"/>
    <property type="project" value="InterPro"/>
</dbReference>
<dbReference type="GO" id="GO:0032993">
    <property type="term" value="C:protein-DNA complex"/>
    <property type="evidence" value="ECO:0007669"/>
    <property type="project" value="TreeGrafter"/>
</dbReference>
<dbReference type="PROSITE" id="PS50931">
    <property type="entry name" value="HTH_LYSR"/>
    <property type="match status" value="1"/>
</dbReference>
<evidence type="ECO:0000313" key="7">
    <source>
        <dbReference type="Proteomes" id="UP000625316"/>
    </source>
</evidence>
<reference evidence="6" key="1">
    <citation type="submission" date="2020-10" db="EMBL/GenBank/DDBJ databases">
        <authorList>
            <person name="Castelo-Branco R."/>
            <person name="Eusebio N."/>
            <person name="Adriana R."/>
            <person name="Vieira A."/>
            <person name="Brugerolle De Fraissinette N."/>
            <person name="Rezende De Castro R."/>
            <person name="Schneider M.P."/>
            <person name="Vasconcelos V."/>
            <person name="Leao P.N."/>
        </authorList>
    </citation>
    <scope>NUCLEOTIDE SEQUENCE</scope>
    <source>
        <strain evidence="6">LEGE 11480</strain>
    </source>
</reference>
<name>A0A928VJ07_9CYAN</name>
<evidence type="ECO:0000259" key="5">
    <source>
        <dbReference type="PROSITE" id="PS50931"/>
    </source>
</evidence>
<keyword evidence="2" id="KW-0805">Transcription regulation</keyword>
<evidence type="ECO:0000313" key="6">
    <source>
        <dbReference type="EMBL" id="MBE9028557.1"/>
    </source>
</evidence>
<dbReference type="Pfam" id="PF03466">
    <property type="entry name" value="LysR_substrate"/>
    <property type="match status" value="1"/>
</dbReference>
<dbReference type="PRINTS" id="PR00039">
    <property type="entry name" value="HTHLYSR"/>
</dbReference>
<keyword evidence="3" id="KW-0238">DNA-binding</keyword>
<dbReference type="SUPFAM" id="SSF46785">
    <property type="entry name" value="Winged helix' DNA-binding domain"/>
    <property type="match status" value="1"/>
</dbReference>
<dbReference type="AlphaFoldDB" id="A0A928VJ07"/>
<comment type="similarity">
    <text evidence="1">Belongs to the LysR transcriptional regulatory family.</text>
</comment>
<keyword evidence="4" id="KW-0804">Transcription</keyword>
<dbReference type="CDD" id="cd05466">
    <property type="entry name" value="PBP2_LTTR_substrate"/>
    <property type="match status" value="1"/>
</dbReference>
<sequence length="288" mass="32891">MELYQLTYFLAVAQRGSFTAAANGLNISQPSLSTAIKKLENELKTPLFVRRWRGVQLTPAGDVFREKAQTILSEYESALASLRDFQARPTLKIGVMCTLQISVISRILKAFRRLYPEIIVELHDTAIDELDRWLHQGVVDIIITALDQSADPQTTQSLFEQSLLLGVPLNHPFAQRDQVQLTELHEQPYIDRIKCEILSKMSPSIFEMAGIQPNIVYRADHEEWVIELIRAELGVSIMPQWQVPLGITYIPLAGMQPQRRIGLQWNHQARVEVVNLFRMFAAEQNWDG</sequence>
<dbReference type="InterPro" id="IPR036390">
    <property type="entry name" value="WH_DNA-bd_sf"/>
</dbReference>
<gene>
    <name evidence="6" type="ORF">IQ266_02145</name>
</gene>
<keyword evidence="7" id="KW-1185">Reference proteome</keyword>
<dbReference type="GO" id="GO:0003677">
    <property type="term" value="F:DNA binding"/>
    <property type="evidence" value="ECO:0007669"/>
    <property type="project" value="UniProtKB-KW"/>
</dbReference>
<dbReference type="SUPFAM" id="SSF53850">
    <property type="entry name" value="Periplasmic binding protein-like II"/>
    <property type="match status" value="1"/>
</dbReference>
<evidence type="ECO:0000256" key="2">
    <source>
        <dbReference type="ARBA" id="ARBA00023015"/>
    </source>
</evidence>
<proteinExistence type="inferred from homology"/>
<dbReference type="FunFam" id="1.10.10.10:FF:000001">
    <property type="entry name" value="LysR family transcriptional regulator"/>
    <property type="match status" value="1"/>
</dbReference>
<dbReference type="PANTHER" id="PTHR30346">
    <property type="entry name" value="TRANSCRIPTIONAL DUAL REGULATOR HCAR-RELATED"/>
    <property type="match status" value="1"/>
</dbReference>
<feature type="domain" description="HTH lysR-type" evidence="5">
    <location>
        <begin position="1"/>
        <end position="58"/>
    </location>
</feature>
<dbReference type="InterPro" id="IPR005119">
    <property type="entry name" value="LysR_subst-bd"/>
</dbReference>
<evidence type="ECO:0000256" key="3">
    <source>
        <dbReference type="ARBA" id="ARBA00023125"/>
    </source>
</evidence>